<keyword evidence="3" id="KW-1185">Reference proteome</keyword>
<accession>A0ABR1T931</accession>
<reference evidence="2 3" key="1">
    <citation type="submission" date="2023-01" db="EMBL/GenBank/DDBJ databases">
        <title>Analysis of 21 Apiospora genomes using comparative genomics revels a genus with tremendous synthesis potential of carbohydrate active enzymes and secondary metabolites.</title>
        <authorList>
            <person name="Sorensen T."/>
        </authorList>
    </citation>
    <scope>NUCLEOTIDE SEQUENCE [LARGE SCALE GENOMIC DNA]</scope>
    <source>
        <strain evidence="2 3">CBS 135458</strain>
    </source>
</reference>
<name>A0ABR1T931_9PEZI</name>
<evidence type="ECO:0000313" key="3">
    <source>
        <dbReference type="Proteomes" id="UP001480595"/>
    </source>
</evidence>
<feature type="region of interest" description="Disordered" evidence="1">
    <location>
        <begin position="1"/>
        <end position="59"/>
    </location>
</feature>
<organism evidence="2 3">
    <name type="scientific">Apiospora phragmitis</name>
    <dbReference type="NCBI Taxonomy" id="2905665"/>
    <lineage>
        <taxon>Eukaryota</taxon>
        <taxon>Fungi</taxon>
        <taxon>Dikarya</taxon>
        <taxon>Ascomycota</taxon>
        <taxon>Pezizomycotina</taxon>
        <taxon>Sordariomycetes</taxon>
        <taxon>Xylariomycetidae</taxon>
        <taxon>Amphisphaeriales</taxon>
        <taxon>Apiosporaceae</taxon>
        <taxon>Apiospora</taxon>
    </lineage>
</organism>
<protein>
    <submittedName>
        <fullName evidence="2">Uncharacterized protein</fullName>
    </submittedName>
</protein>
<dbReference type="EMBL" id="JAQQWL010000013">
    <property type="protein sequence ID" value="KAK8043107.1"/>
    <property type="molecule type" value="Genomic_DNA"/>
</dbReference>
<feature type="compositionally biased region" description="Basic and acidic residues" evidence="1">
    <location>
        <begin position="21"/>
        <end position="54"/>
    </location>
</feature>
<sequence>MDSIRELMQPTRTSSPDSVYAEDKPQWTHEEYVPIKKNEERIPSSHGSQKDKQHSLLTTALNKANADPSPQEWLTLASENARILSPQTRQLIESFASLQTALSAVSSLSSRRHSRSSSSSSASSACSSASTSSSAGFLGLHDVVEEQERGLQRLCDSLIRETDEEVEEAILERSRRDLAKKKLKEDEAKGIQIMRQSLGLPPVNCTTSGGRPMELGRSQSTIAVQTERAKTLNQENWRKTW</sequence>
<comment type="caution">
    <text evidence="2">The sequence shown here is derived from an EMBL/GenBank/DDBJ whole genome shotgun (WGS) entry which is preliminary data.</text>
</comment>
<dbReference type="RefSeq" id="XP_066709960.1">
    <property type="nucleotide sequence ID" value="XM_066864999.1"/>
</dbReference>
<feature type="region of interest" description="Disordered" evidence="1">
    <location>
        <begin position="109"/>
        <end position="134"/>
    </location>
</feature>
<gene>
    <name evidence="2" type="ORF">PG994_013590</name>
</gene>
<dbReference type="Proteomes" id="UP001480595">
    <property type="component" value="Unassembled WGS sequence"/>
</dbReference>
<evidence type="ECO:0000313" key="2">
    <source>
        <dbReference type="EMBL" id="KAK8043107.1"/>
    </source>
</evidence>
<dbReference type="GeneID" id="92098062"/>
<evidence type="ECO:0000256" key="1">
    <source>
        <dbReference type="SAM" id="MobiDB-lite"/>
    </source>
</evidence>
<feature type="compositionally biased region" description="Low complexity" evidence="1">
    <location>
        <begin position="116"/>
        <end position="134"/>
    </location>
</feature>
<proteinExistence type="predicted"/>